<keyword evidence="3" id="KW-1185">Reference proteome</keyword>
<comment type="caution">
    <text evidence="2">The sequence shown here is derived from an EMBL/GenBank/DDBJ whole genome shotgun (WGS) entry which is preliminary data.</text>
</comment>
<reference evidence="2" key="2">
    <citation type="submission" date="2020-11" db="EMBL/GenBank/DDBJ databases">
        <authorList>
            <person name="McCartney M.A."/>
            <person name="Auch B."/>
            <person name="Kono T."/>
            <person name="Mallez S."/>
            <person name="Becker A."/>
            <person name="Gohl D.M."/>
            <person name="Silverstein K.A.T."/>
            <person name="Koren S."/>
            <person name="Bechman K.B."/>
            <person name="Herman A."/>
            <person name="Abrahante J.E."/>
            <person name="Garbe J."/>
        </authorList>
    </citation>
    <scope>NUCLEOTIDE SEQUENCE</scope>
    <source>
        <strain evidence="2">Duluth1</strain>
        <tissue evidence="2">Whole animal</tissue>
    </source>
</reference>
<feature type="region of interest" description="Disordered" evidence="1">
    <location>
        <begin position="1"/>
        <end position="25"/>
    </location>
</feature>
<reference evidence="2" key="1">
    <citation type="journal article" date="2019" name="bioRxiv">
        <title>The Genome of the Zebra Mussel, Dreissena polymorpha: A Resource for Invasive Species Research.</title>
        <authorList>
            <person name="McCartney M.A."/>
            <person name="Auch B."/>
            <person name="Kono T."/>
            <person name="Mallez S."/>
            <person name="Zhang Y."/>
            <person name="Obille A."/>
            <person name="Becker A."/>
            <person name="Abrahante J.E."/>
            <person name="Garbe J."/>
            <person name="Badalamenti J.P."/>
            <person name="Herman A."/>
            <person name="Mangelson H."/>
            <person name="Liachko I."/>
            <person name="Sullivan S."/>
            <person name="Sone E.D."/>
            <person name="Koren S."/>
            <person name="Silverstein K.A.T."/>
            <person name="Beckman K.B."/>
            <person name="Gohl D.M."/>
        </authorList>
    </citation>
    <scope>NUCLEOTIDE SEQUENCE</scope>
    <source>
        <strain evidence="2">Duluth1</strain>
        <tissue evidence="2">Whole animal</tissue>
    </source>
</reference>
<name>A0A9D3YK96_DREPO</name>
<protein>
    <submittedName>
        <fullName evidence="2">Uncharacterized protein</fullName>
    </submittedName>
</protein>
<organism evidence="2 3">
    <name type="scientific">Dreissena polymorpha</name>
    <name type="common">Zebra mussel</name>
    <name type="synonym">Mytilus polymorpha</name>
    <dbReference type="NCBI Taxonomy" id="45954"/>
    <lineage>
        <taxon>Eukaryota</taxon>
        <taxon>Metazoa</taxon>
        <taxon>Spiralia</taxon>
        <taxon>Lophotrochozoa</taxon>
        <taxon>Mollusca</taxon>
        <taxon>Bivalvia</taxon>
        <taxon>Autobranchia</taxon>
        <taxon>Heteroconchia</taxon>
        <taxon>Euheterodonta</taxon>
        <taxon>Imparidentia</taxon>
        <taxon>Neoheterodontei</taxon>
        <taxon>Myida</taxon>
        <taxon>Dreissenoidea</taxon>
        <taxon>Dreissenidae</taxon>
        <taxon>Dreissena</taxon>
    </lineage>
</organism>
<sequence length="52" mass="6183">MGENQTDEHTDRWTDGQHQFDIPPPLAEYNYERRKDRQVSDYMLSLDGAQNL</sequence>
<dbReference type="EMBL" id="JAIWYP010000015">
    <property type="protein sequence ID" value="KAH3702314.1"/>
    <property type="molecule type" value="Genomic_DNA"/>
</dbReference>
<accession>A0A9D3YK96</accession>
<dbReference type="Proteomes" id="UP000828390">
    <property type="component" value="Unassembled WGS sequence"/>
</dbReference>
<feature type="compositionally biased region" description="Basic and acidic residues" evidence="1">
    <location>
        <begin position="1"/>
        <end position="15"/>
    </location>
</feature>
<evidence type="ECO:0000313" key="2">
    <source>
        <dbReference type="EMBL" id="KAH3702314.1"/>
    </source>
</evidence>
<dbReference type="AlphaFoldDB" id="A0A9D3YK96"/>
<evidence type="ECO:0000256" key="1">
    <source>
        <dbReference type="SAM" id="MobiDB-lite"/>
    </source>
</evidence>
<gene>
    <name evidence="2" type="ORF">DPMN_077328</name>
</gene>
<evidence type="ECO:0000313" key="3">
    <source>
        <dbReference type="Proteomes" id="UP000828390"/>
    </source>
</evidence>
<proteinExistence type="predicted"/>